<dbReference type="GO" id="GO:0003677">
    <property type="term" value="F:DNA binding"/>
    <property type="evidence" value="ECO:0007669"/>
    <property type="project" value="UniProtKB-KW"/>
</dbReference>
<keyword evidence="3" id="KW-1185">Reference proteome</keyword>
<accession>A0A7W7ZD65</accession>
<organism evidence="2 3">
    <name type="scientific">Granulicella aggregans</name>
    <dbReference type="NCBI Taxonomy" id="474949"/>
    <lineage>
        <taxon>Bacteria</taxon>
        <taxon>Pseudomonadati</taxon>
        <taxon>Acidobacteriota</taxon>
        <taxon>Terriglobia</taxon>
        <taxon>Terriglobales</taxon>
        <taxon>Acidobacteriaceae</taxon>
        <taxon>Granulicella</taxon>
    </lineage>
</organism>
<dbReference type="Proteomes" id="UP000540989">
    <property type="component" value="Unassembled WGS sequence"/>
</dbReference>
<reference evidence="2 3" key="1">
    <citation type="submission" date="2020-08" db="EMBL/GenBank/DDBJ databases">
        <title>Genomic Encyclopedia of Type Strains, Phase IV (KMG-V): Genome sequencing to study the core and pangenomes of soil and plant-associated prokaryotes.</title>
        <authorList>
            <person name="Whitman W."/>
        </authorList>
    </citation>
    <scope>NUCLEOTIDE SEQUENCE [LARGE SCALE GENOMIC DNA]</scope>
    <source>
        <strain evidence="2 3">M8UP14</strain>
    </source>
</reference>
<dbReference type="RefSeq" id="WP_184216323.1">
    <property type="nucleotide sequence ID" value="NZ_JACHIP010000003.1"/>
</dbReference>
<evidence type="ECO:0000313" key="3">
    <source>
        <dbReference type="Proteomes" id="UP000540989"/>
    </source>
</evidence>
<evidence type="ECO:0000313" key="2">
    <source>
        <dbReference type="EMBL" id="MBB5057404.1"/>
    </source>
</evidence>
<dbReference type="Gene3D" id="1.10.150.130">
    <property type="match status" value="1"/>
</dbReference>
<dbReference type="AlphaFoldDB" id="A0A7W7ZD65"/>
<proteinExistence type="predicted"/>
<dbReference type="InterPro" id="IPR010998">
    <property type="entry name" value="Integrase_recombinase_N"/>
</dbReference>
<comment type="caution">
    <text evidence="2">The sequence shown here is derived from an EMBL/GenBank/DDBJ whole genome shotgun (WGS) entry which is preliminary data.</text>
</comment>
<gene>
    <name evidence="2" type="ORF">HDF16_002110</name>
</gene>
<evidence type="ECO:0000256" key="1">
    <source>
        <dbReference type="ARBA" id="ARBA00023125"/>
    </source>
</evidence>
<dbReference type="EMBL" id="JACHIP010000003">
    <property type="protein sequence ID" value="MBB5057404.1"/>
    <property type="molecule type" value="Genomic_DNA"/>
</dbReference>
<sequence length="112" mass="12670">MANEAGEIERRRRYINLGYLTEVPSKSAAQQKLAIILEPINNFDQPAKQQITFHELIGKYRSLKLPNKKRTTAHGYESNIRVHYLSAFGNTPLFRISVSVCSFHLVGGLILA</sequence>
<name>A0A7W7ZD65_9BACT</name>
<keyword evidence="1" id="KW-0238">DNA-binding</keyword>
<protein>
    <submittedName>
        <fullName evidence="2">Uncharacterized protein</fullName>
    </submittedName>
</protein>